<feature type="compositionally biased region" description="Acidic residues" evidence="1">
    <location>
        <begin position="39"/>
        <end position="49"/>
    </location>
</feature>
<feature type="region of interest" description="Disordered" evidence="1">
    <location>
        <begin position="1"/>
        <end position="55"/>
    </location>
</feature>
<accession>A0ABP5N0T6</accession>
<protein>
    <submittedName>
        <fullName evidence="2">Uncharacterized protein</fullName>
    </submittedName>
</protein>
<keyword evidence="3" id="KW-1185">Reference proteome</keyword>
<organism evidence="2 3">
    <name type="scientific">Leucobacter alluvii</name>
    <dbReference type="NCBI Taxonomy" id="340321"/>
    <lineage>
        <taxon>Bacteria</taxon>
        <taxon>Bacillati</taxon>
        <taxon>Actinomycetota</taxon>
        <taxon>Actinomycetes</taxon>
        <taxon>Micrococcales</taxon>
        <taxon>Microbacteriaceae</taxon>
        <taxon>Leucobacter</taxon>
    </lineage>
</organism>
<evidence type="ECO:0000256" key="1">
    <source>
        <dbReference type="SAM" id="MobiDB-lite"/>
    </source>
</evidence>
<gene>
    <name evidence="2" type="ORF">GCM10009786_16350</name>
</gene>
<comment type="caution">
    <text evidence="2">The sequence shown here is derived from an EMBL/GenBank/DDBJ whole genome shotgun (WGS) entry which is preliminary data.</text>
</comment>
<evidence type="ECO:0000313" key="2">
    <source>
        <dbReference type="EMBL" id="GAA2188196.1"/>
    </source>
</evidence>
<dbReference type="RefSeq" id="WP_176698328.1">
    <property type="nucleotide sequence ID" value="NZ_BAAAOP010000005.1"/>
</dbReference>
<evidence type="ECO:0000313" key="3">
    <source>
        <dbReference type="Proteomes" id="UP001501084"/>
    </source>
</evidence>
<dbReference type="EMBL" id="BAAAOP010000005">
    <property type="protein sequence ID" value="GAA2188196.1"/>
    <property type="molecule type" value="Genomic_DNA"/>
</dbReference>
<proteinExistence type="predicted"/>
<reference evidence="3" key="1">
    <citation type="journal article" date="2019" name="Int. J. Syst. Evol. Microbiol.">
        <title>The Global Catalogue of Microorganisms (GCM) 10K type strain sequencing project: providing services to taxonomists for standard genome sequencing and annotation.</title>
        <authorList>
            <consortium name="The Broad Institute Genomics Platform"/>
            <consortium name="The Broad Institute Genome Sequencing Center for Infectious Disease"/>
            <person name="Wu L."/>
            <person name="Ma J."/>
        </authorList>
    </citation>
    <scope>NUCLEOTIDE SEQUENCE [LARGE SCALE GENOMIC DNA]</scope>
    <source>
        <strain evidence="3">JCM 14919</strain>
    </source>
</reference>
<sequence>MSMNNTSAHPDGEEGRAPISQPSGEDDLLVQHGHPEAPEFGEDDTEEPEPVANLE</sequence>
<name>A0ABP5N0T6_9MICO</name>
<dbReference type="Proteomes" id="UP001501084">
    <property type="component" value="Unassembled WGS sequence"/>
</dbReference>